<name>A0A0S2F6D2_LYSAN</name>
<reference evidence="2 3" key="1">
    <citation type="journal article" date="2015" name="BMC Genomics">
        <title>Comparative genomics and metabolic profiling of the genus Lysobacter.</title>
        <authorList>
            <person name="de Bruijn I."/>
            <person name="Cheng X."/>
            <person name="de Jager V."/>
            <person name="Exposito R.G."/>
            <person name="Watrous J."/>
            <person name="Patel N."/>
            <person name="Postma J."/>
            <person name="Dorrestein P.C."/>
            <person name="Kobayashi D."/>
            <person name="Raaijmakers J.M."/>
        </authorList>
    </citation>
    <scope>NUCLEOTIDE SEQUENCE [LARGE SCALE GENOMIC DNA]</scope>
    <source>
        <strain evidence="2 3">76</strain>
    </source>
</reference>
<dbReference type="Proteomes" id="UP000060787">
    <property type="component" value="Chromosome"/>
</dbReference>
<dbReference type="PATRIC" id="fig|84531.8.peg.956"/>
<evidence type="ECO:0000313" key="2">
    <source>
        <dbReference type="EMBL" id="ALN79090.1"/>
    </source>
</evidence>
<dbReference type="AlphaFoldDB" id="A0A0S2F6D2"/>
<sequence length="62" mass="6529">MEIGCDRQEDGRIAKRRNRIVRNGSIQHRHDPASTGSGADTVFGIALIAANASGLRAADAAI</sequence>
<dbReference type="EMBL" id="CP011129">
    <property type="protein sequence ID" value="ALN79090.1"/>
    <property type="molecule type" value="Genomic_DNA"/>
</dbReference>
<accession>A0A0S2F6D2</accession>
<gene>
    <name evidence="2" type="ORF">LA76x_0928</name>
</gene>
<protein>
    <submittedName>
        <fullName evidence="2">Uncharacterized protein</fullName>
    </submittedName>
</protein>
<evidence type="ECO:0000313" key="3">
    <source>
        <dbReference type="Proteomes" id="UP000060787"/>
    </source>
</evidence>
<organism evidence="2 3">
    <name type="scientific">Lysobacter antibioticus</name>
    <dbReference type="NCBI Taxonomy" id="84531"/>
    <lineage>
        <taxon>Bacteria</taxon>
        <taxon>Pseudomonadati</taxon>
        <taxon>Pseudomonadota</taxon>
        <taxon>Gammaproteobacteria</taxon>
        <taxon>Lysobacterales</taxon>
        <taxon>Lysobacteraceae</taxon>
        <taxon>Lysobacter</taxon>
    </lineage>
</organism>
<dbReference type="KEGG" id="lab:LA76x_0928"/>
<evidence type="ECO:0000256" key="1">
    <source>
        <dbReference type="SAM" id="MobiDB-lite"/>
    </source>
</evidence>
<proteinExistence type="predicted"/>
<keyword evidence="3" id="KW-1185">Reference proteome</keyword>
<feature type="compositionally biased region" description="Basic and acidic residues" evidence="1">
    <location>
        <begin position="1"/>
        <end position="13"/>
    </location>
</feature>
<feature type="region of interest" description="Disordered" evidence="1">
    <location>
        <begin position="1"/>
        <end position="38"/>
    </location>
</feature>